<evidence type="ECO:0000256" key="5">
    <source>
        <dbReference type="ARBA" id="ARBA00023136"/>
    </source>
</evidence>
<comment type="similarity">
    <text evidence="2">Belongs to the EamA transporter family.</text>
</comment>
<feature type="transmembrane region" description="Helical" evidence="6">
    <location>
        <begin position="79"/>
        <end position="101"/>
    </location>
</feature>
<feature type="transmembrane region" description="Helical" evidence="6">
    <location>
        <begin position="260"/>
        <end position="278"/>
    </location>
</feature>
<dbReference type="Proteomes" id="UP000320593">
    <property type="component" value="Unassembled WGS sequence"/>
</dbReference>
<reference evidence="8 9" key="1">
    <citation type="submission" date="2019-07" db="EMBL/GenBank/DDBJ databases">
        <title>Genomic Encyclopedia of Archaeal and Bacterial Type Strains, Phase II (KMG-II): from individual species to whole genera.</title>
        <authorList>
            <person name="Goeker M."/>
        </authorList>
    </citation>
    <scope>NUCLEOTIDE SEQUENCE [LARGE SCALE GENOMIC DNA]</scope>
    <source>
        <strain evidence="8 9">ATCC BAA-252</strain>
    </source>
</reference>
<proteinExistence type="inferred from homology"/>
<sequence>MSVTAALPSSPRPGLTTTDYTLYSITVFAWGFSWIAMKWQVGSVPPEVSVFWRFVLAASVMFAWSAAKGHRLLFPPKTHIRFAALGLFIFSTNFTLFYYGAQSVPSGLLAVFFSTASIFNMVLGFILFRQSVSRTALLAACLGFCGVALMFWPQINGTSTSVEAAIGLGLCVLGTLSFCLGNMVSASTQKKGFGVASATTWGMFYGAVLLGLFAWLSGDSFAVDMTPAYLGGLVYLAIVASVIAFGSYLTLLGRIGSDRAGYATVLFPVVALSVSTLFEGYVWTFPALVGLAFVLFGNVLMLRR</sequence>
<feature type="transmembrane region" description="Helical" evidence="6">
    <location>
        <begin position="20"/>
        <end position="37"/>
    </location>
</feature>
<gene>
    <name evidence="8" type="ORF">JM93_02106</name>
</gene>
<dbReference type="GO" id="GO:0016020">
    <property type="term" value="C:membrane"/>
    <property type="evidence" value="ECO:0007669"/>
    <property type="project" value="UniProtKB-SubCell"/>
</dbReference>
<keyword evidence="5 6" id="KW-0472">Membrane</keyword>
<keyword evidence="3 6" id="KW-0812">Transmembrane</keyword>
<comment type="subcellular location">
    <subcellularLocation>
        <location evidence="1">Membrane</location>
        <topology evidence="1">Multi-pass membrane protein</topology>
    </subcellularLocation>
</comment>
<evidence type="ECO:0000256" key="4">
    <source>
        <dbReference type="ARBA" id="ARBA00022989"/>
    </source>
</evidence>
<dbReference type="OrthoDB" id="2352272at2"/>
<dbReference type="EMBL" id="VLLF01000004">
    <property type="protein sequence ID" value="TWI87540.1"/>
    <property type="molecule type" value="Genomic_DNA"/>
</dbReference>
<evidence type="ECO:0000256" key="1">
    <source>
        <dbReference type="ARBA" id="ARBA00004141"/>
    </source>
</evidence>
<dbReference type="InterPro" id="IPR000620">
    <property type="entry name" value="EamA_dom"/>
</dbReference>
<keyword evidence="9" id="KW-1185">Reference proteome</keyword>
<accession>A0A562T3P3</accession>
<feature type="transmembrane region" description="Helical" evidence="6">
    <location>
        <begin position="107"/>
        <end position="128"/>
    </location>
</feature>
<feature type="transmembrane region" description="Helical" evidence="6">
    <location>
        <begin position="193"/>
        <end position="216"/>
    </location>
</feature>
<feature type="transmembrane region" description="Helical" evidence="6">
    <location>
        <begin position="164"/>
        <end position="181"/>
    </location>
</feature>
<feature type="domain" description="EamA" evidence="7">
    <location>
        <begin position="166"/>
        <end position="302"/>
    </location>
</feature>
<protein>
    <submittedName>
        <fullName evidence="8">EamA-like transporter family protein</fullName>
    </submittedName>
</protein>
<comment type="caution">
    <text evidence="8">The sequence shown here is derived from an EMBL/GenBank/DDBJ whole genome shotgun (WGS) entry which is preliminary data.</text>
</comment>
<evidence type="ECO:0000256" key="6">
    <source>
        <dbReference type="SAM" id="Phobius"/>
    </source>
</evidence>
<name>A0A562T3P3_9HYPH</name>
<evidence type="ECO:0000256" key="3">
    <source>
        <dbReference type="ARBA" id="ARBA00022692"/>
    </source>
</evidence>
<feature type="transmembrane region" description="Helical" evidence="6">
    <location>
        <begin position="49"/>
        <end position="67"/>
    </location>
</feature>
<evidence type="ECO:0000313" key="9">
    <source>
        <dbReference type="Proteomes" id="UP000320593"/>
    </source>
</evidence>
<feature type="transmembrane region" description="Helical" evidence="6">
    <location>
        <begin position="284"/>
        <end position="302"/>
    </location>
</feature>
<dbReference type="SUPFAM" id="SSF103481">
    <property type="entry name" value="Multidrug resistance efflux transporter EmrE"/>
    <property type="match status" value="2"/>
</dbReference>
<dbReference type="RefSeq" id="WP_145342958.1">
    <property type="nucleotide sequence ID" value="NZ_SMLY01000071.1"/>
</dbReference>
<dbReference type="PANTHER" id="PTHR32322:SF2">
    <property type="entry name" value="EAMA DOMAIN-CONTAINING PROTEIN"/>
    <property type="match status" value="1"/>
</dbReference>
<keyword evidence="4 6" id="KW-1133">Transmembrane helix</keyword>
<dbReference type="Pfam" id="PF00892">
    <property type="entry name" value="EamA"/>
    <property type="match status" value="2"/>
</dbReference>
<dbReference type="InterPro" id="IPR050638">
    <property type="entry name" value="AA-Vitamin_Transporters"/>
</dbReference>
<dbReference type="AlphaFoldDB" id="A0A562T3P3"/>
<feature type="transmembrane region" description="Helical" evidence="6">
    <location>
        <begin position="228"/>
        <end position="248"/>
    </location>
</feature>
<organism evidence="8 9">
    <name type="scientific">Roseibium hamelinense</name>
    <dbReference type="NCBI Taxonomy" id="150831"/>
    <lineage>
        <taxon>Bacteria</taxon>
        <taxon>Pseudomonadati</taxon>
        <taxon>Pseudomonadota</taxon>
        <taxon>Alphaproteobacteria</taxon>
        <taxon>Hyphomicrobiales</taxon>
        <taxon>Stappiaceae</taxon>
        <taxon>Roseibium</taxon>
    </lineage>
</organism>
<evidence type="ECO:0000256" key="2">
    <source>
        <dbReference type="ARBA" id="ARBA00007362"/>
    </source>
</evidence>
<feature type="transmembrane region" description="Helical" evidence="6">
    <location>
        <begin position="135"/>
        <end position="152"/>
    </location>
</feature>
<feature type="domain" description="EamA" evidence="7">
    <location>
        <begin position="24"/>
        <end position="151"/>
    </location>
</feature>
<dbReference type="PANTHER" id="PTHR32322">
    <property type="entry name" value="INNER MEMBRANE TRANSPORTER"/>
    <property type="match status" value="1"/>
</dbReference>
<evidence type="ECO:0000259" key="7">
    <source>
        <dbReference type="Pfam" id="PF00892"/>
    </source>
</evidence>
<dbReference type="InterPro" id="IPR037185">
    <property type="entry name" value="EmrE-like"/>
</dbReference>
<evidence type="ECO:0000313" key="8">
    <source>
        <dbReference type="EMBL" id="TWI87540.1"/>
    </source>
</evidence>